<reference evidence="8" key="1">
    <citation type="submission" date="2016-11" db="EMBL/GenBank/DDBJ databases">
        <authorList>
            <person name="Varghese N."/>
            <person name="Submissions S."/>
        </authorList>
    </citation>
    <scope>NUCLEOTIDE SEQUENCE [LARGE SCALE GENOMIC DNA]</scope>
    <source>
        <strain evidence="8">DSM 26134</strain>
    </source>
</reference>
<dbReference type="GO" id="GO:0006352">
    <property type="term" value="P:DNA-templated transcription initiation"/>
    <property type="evidence" value="ECO:0007669"/>
    <property type="project" value="InterPro"/>
</dbReference>
<name>A0A1M6UHC7_REIAG</name>
<gene>
    <name evidence="7" type="ORF">SAMN04488028_107116</name>
</gene>
<dbReference type="PANTHER" id="PTHR43133">
    <property type="entry name" value="RNA POLYMERASE ECF-TYPE SIGMA FACTO"/>
    <property type="match status" value="1"/>
</dbReference>
<keyword evidence="8" id="KW-1185">Reference proteome</keyword>
<keyword evidence="2" id="KW-0805">Transcription regulation</keyword>
<evidence type="ECO:0000256" key="1">
    <source>
        <dbReference type="ARBA" id="ARBA00010641"/>
    </source>
</evidence>
<dbReference type="Pfam" id="PF04542">
    <property type="entry name" value="Sigma70_r2"/>
    <property type="match status" value="1"/>
</dbReference>
<keyword evidence="4" id="KW-0804">Transcription</keyword>
<organism evidence="7 8">
    <name type="scientific">Reichenbachiella agariperforans</name>
    <dbReference type="NCBI Taxonomy" id="156994"/>
    <lineage>
        <taxon>Bacteria</taxon>
        <taxon>Pseudomonadati</taxon>
        <taxon>Bacteroidota</taxon>
        <taxon>Cytophagia</taxon>
        <taxon>Cytophagales</taxon>
        <taxon>Reichenbachiellaceae</taxon>
        <taxon>Reichenbachiella</taxon>
    </lineage>
</organism>
<dbReference type="Proteomes" id="UP000184474">
    <property type="component" value="Unassembled WGS sequence"/>
</dbReference>
<evidence type="ECO:0000259" key="5">
    <source>
        <dbReference type="Pfam" id="PF04542"/>
    </source>
</evidence>
<evidence type="ECO:0000313" key="7">
    <source>
        <dbReference type="EMBL" id="SHK68498.1"/>
    </source>
</evidence>
<dbReference type="SUPFAM" id="SSF88659">
    <property type="entry name" value="Sigma3 and sigma4 domains of RNA polymerase sigma factors"/>
    <property type="match status" value="1"/>
</dbReference>
<proteinExistence type="inferred from homology"/>
<protein>
    <submittedName>
        <fullName evidence="7">Sigma-70, region 4</fullName>
    </submittedName>
</protein>
<dbReference type="SUPFAM" id="SSF88946">
    <property type="entry name" value="Sigma2 domain of RNA polymerase sigma factors"/>
    <property type="match status" value="1"/>
</dbReference>
<dbReference type="InterPro" id="IPR013249">
    <property type="entry name" value="RNA_pol_sigma70_r4_t2"/>
</dbReference>
<evidence type="ECO:0000256" key="4">
    <source>
        <dbReference type="ARBA" id="ARBA00023163"/>
    </source>
</evidence>
<comment type="similarity">
    <text evidence="1">Belongs to the sigma-70 factor family. ECF subfamily.</text>
</comment>
<keyword evidence="3" id="KW-0731">Sigma factor</keyword>
<sequence length="175" mass="20736">MIFRKRKKEFSWVRFEDFYDQYVETLLRYCYGYLKSWTEAEEAVHDIMLKFWKNVNRIESHQAAKSYLFKLCKHHLLNLLRDKARYSTLPLLDEANEPIATQSVEHQYVYMEALGRANNTIAQLPPKRKMVYELKVKSGLTNNQIASKMAISTTMVEKHWQKAVNQIRQAVNASK</sequence>
<dbReference type="GO" id="GO:0016987">
    <property type="term" value="F:sigma factor activity"/>
    <property type="evidence" value="ECO:0007669"/>
    <property type="project" value="UniProtKB-KW"/>
</dbReference>
<evidence type="ECO:0000256" key="3">
    <source>
        <dbReference type="ARBA" id="ARBA00023082"/>
    </source>
</evidence>
<dbReference type="STRING" id="156994.SAMN04488028_107116"/>
<dbReference type="GO" id="GO:0003677">
    <property type="term" value="F:DNA binding"/>
    <property type="evidence" value="ECO:0007669"/>
    <property type="project" value="InterPro"/>
</dbReference>
<dbReference type="InterPro" id="IPR039425">
    <property type="entry name" value="RNA_pol_sigma-70-like"/>
</dbReference>
<dbReference type="RefSeq" id="WP_073124290.1">
    <property type="nucleotide sequence ID" value="NZ_FRAA01000007.1"/>
</dbReference>
<dbReference type="Pfam" id="PF08281">
    <property type="entry name" value="Sigma70_r4_2"/>
    <property type="match status" value="1"/>
</dbReference>
<dbReference type="InterPro" id="IPR036388">
    <property type="entry name" value="WH-like_DNA-bd_sf"/>
</dbReference>
<dbReference type="Gene3D" id="1.10.10.10">
    <property type="entry name" value="Winged helix-like DNA-binding domain superfamily/Winged helix DNA-binding domain"/>
    <property type="match status" value="1"/>
</dbReference>
<dbReference type="Gene3D" id="1.10.1740.10">
    <property type="match status" value="1"/>
</dbReference>
<dbReference type="PANTHER" id="PTHR43133:SF46">
    <property type="entry name" value="RNA POLYMERASE SIGMA-70 FACTOR ECF SUBFAMILY"/>
    <property type="match status" value="1"/>
</dbReference>
<dbReference type="InterPro" id="IPR013324">
    <property type="entry name" value="RNA_pol_sigma_r3/r4-like"/>
</dbReference>
<evidence type="ECO:0000256" key="2">
    <source>
        <dbReference type="ARBA" id="ARBA00023015"/>
    </source>
</evidence>
<dbReference type="NCBIfam" id="TIGR02937">
    <property type="entry name" value="sigma70-ECF"/>
    <property type="match status" value="1"/>
</dbReference>
<dbReference type="InterPro" id="IPR014284">
    <property type="entry name" value="RNA_pol_sigma-70_dom"/>
</dbReference>
<dbReference type="EMBL" id="FRAA01000007">
    <property type="protein sequence ID" value="SHK68498.1"/>
    <property type="molecule type" value="Genomic_DNA"/>
</dbReference>
<evidence type="ECO:0000259" key="6">
    <source>
        <dbReference type="Pfam" id="PF08281"/>
    </source>
</evidence>
<evidence type="ECO:0000313" key="8">
    <source>
        <dbReference type="Proteomes" id="UP000184474"/>
    </source>
</evidence>
<feature type="domain" description="RNA polymerase sigma-70 region 2" evidence="5">
    <location>
        <begin position="18"/>
        <end position="85"/>
    </location>
</feature>
<accession>A0A1M6UHC7</accession>
<dbReference type="AlphaFoldDB" id="A0A1M6UHC7"/>
<dbReference type="InterPro" id="IPR007627">
    <property type="entry name" value="RNA_pol_sigma70_r2"/>
</dbReference>
<feature type="domain" description="RNA polymerase sigma factor 70 region 4 type 2" evidence="6">
    <location>
        <begin position="119"/>
        <end position="164"/>
    </location>
</feature>
<dbReference type="InterPro" id="IPR013325">
    <property type="entry name" value="RNA_pol_sigma_r2"/>
</dbReference>